<evidence type="ECO:0000313" key="8">
    <source>
        <dbReference type="Proteomes" id="UP000199652"/>
    </source>
</evidence>
<feature type="domain" description="Tetrapyrrole methylase" evidence="6">
    <location>
        <begin position="4"/>
        <end position="211"/>
    </location>
</feature>
<dbReference type="SUPFAM" id="SSF53790">
    <property type="entry name" value="Tetrapyrrole methylase"/>
    <property type="match status" value="1"/>
</dbReference>
<comment type="pathway">
    <text evidence="1">Cofactor biosynthesis; adenosylcobalamin biosynthesis.</text>
</comment>
<keyword evidence="3 7" id="KW-0489">Methyltransferase</keyword>
<dbReference type="InterPro" id="IPR035996">
    <property type="entry name" value="4pyrrol_Methylase_sf"/>
</dbReference>
<sequence>MSKKIYVTGLGPGLYEHMTEAAKASLEVADIIVGYKTYIDIIADLVAGKDVRSSGMRKEVDRCQECLDLAEAGNTVTLVSSGDAGVYGMAGIMMEMVEKQGSDVDVIVVPGISAANAAASTLGAPLMHDYCVISLSDLMTDWEVIKKRIRCAGEGDFIVALYNPKSKGRPNNIVEAQEILLEYKAGSTPVGIVRNAKRADEQATITTLEEMCDAEIDMFSMVIIGNSKTMVTKDNLHMITPRGYQL</sequence>
<evidence type="ECO:0000259" key="6">
    <source>
        <dbReference type="Pfam" id="PF00590"/>
    </source>
</evidence>
<evidence type="ECO:0000256" key="3">
    <source>
        <dbReference type="ARBA" id="ARBA00022603"/>
    </source>
</evidence>
<protein>
    <submittedName>
        <fullName evidence="7">Precorrin-3B C17-methyltransferase</fullName>
    </submittedName>
</protein>
<dbReference type="PANTHER" id="PTHR47036">
    <property type="entry name" value="COBALT-FACTOR III C(17)-METHYLTRANSFERASE-RELATED"/>
    <property type="match status" value="1"/>
</dbReference>
<dbReference type="CDD" id="cd11646">
    <property type="entry name" value="Precorrin_3B_C17_MT"/>
    <property type="match status" value="1"/>
</dbReference>
<dbReference type="NCBIfam" id="TIGR01466">
    <property type="entry name" value="cobJ_cbiH"/>
    <property type="match status" value="1"/>
</dbReference>
<dbReference type="GO" id="GO:0009236">
    <property type="term" value="P:cobalamin biosynthetic process"/>
    <property type="evidence" value="ECO:0007669"/>
    <property type="project" value="UniProtKB-UniPathway"/>
</dbReference>
<dbReference type="Proteomes" id="UP000199652">
    <property type="component" value="Unassembled WGS sequence"/>
</dbReference>
<evidence type="ECO:0000256" key="4">
    <source>
        <dbReference type="ARBA" id="ARBA00022679"/>
    </source>
</evidence>
<dbReference type="EMBL" id="FNOU01000010">
    <property type="protein sequence ID" value="SDX89409.1"/>
    <property type="molecule type" value="Genomic_DNA"/>
</dbReference>
<evidence type="ECO:0000256" key="2">
    <source>
        <dbReference type="ARBA" id="ARBA00022573"/>
    </source>
</evidence>
<accession>A0A1H3FH11</accession>
<proteinExistence type="predicted"/>
<dbReference type="InterPro" id="IPR006363">
    <property type="entry name" value="Cbl_synth_CobJ/CibH_dom"/>
</dbReference>
<evidence type="ECO:0000313" key="7">
    <source>
        <dbReference type="EMBL" id="SDX89409.1"/>
    </source>
</evidence>
<name>A0A1H3FH11_EUBBA</name>
<reference evidence="8" key="1">
    <citation type="submission" date="2016-10" db="EMBL/GenBank/DDBJ databases">
        <authorList>
            <person name="Varghese N."/>
            <person name="Submissions S."/>
        </authorList>
    </citation>
    <scope>NUCLEOTIDE SEQUENCE [LARGE SCALE GENOMIC DNA]</scope>
    <source>
        <strain evidence="8">VPI 5359</strain>
    </source>
</reference>
<dbReference type="InterPro" id="IPR014777">
    <property type="entry name" value="4pyrrole_Mease_sub1"/>
</dbReference>
<dbReference type="STRING" id="1528.SAMN04488579_11030"/>
<dbReference type="AlphaFoldDB" id="A0A1H3FH11"/>
<dbReference type="InterPro" id="IPR000878">
    <property type="entry name" value="4pyrrol_Mease"/>
</dbReference>
<dbReference type="GO" id="GO:0032259">
    <property type="term" value="P:methylation"/>
    <property type="evidence" value="ECO:0007669"/>
    <property type="project" value="UniProtKB-KW"/>
</dbReference>
<keyword evidence="2" id="KW-0169">Cobalamin biosynthesis</keyword>
<keyword evidence="5" id="KW-0949">S-adenosyl-L-methionine</keyword>
<dbReference type="InterPro" id="IPR014776">
    <property type="entry name" value="4pyrrole_Mease_sub2"/>
</dbReference>
<dbReference type="OrthoDB" id="9772960at2"/>
<dbReference type="UniPathway" id="UPA00148"/>
<dbReference type="PANTHER" id="PTHR47036:SF1">
    <property type="entry name" value="COBALT-FACTOR III C(17)-METHYLTRANSFERASE-RELATED"/>
    <property type="match status" value="1"/>
</dbReference>
<dbReference type="Pfam" id="PF00590">
    <property type="entry name" value="TP_methylase"/>
    <property type="match status" value="1"/>
</dbReference>
<dbReference type="Gene3D" id="3.40.1010.10">
    <property type="entry name" value="Cobalt-precorrin-4 Transmethylase, Domain 1"/>
    <property type="match status" value="1"/>
</dbReference>
<dbReference type="Gene3D" id="3.30.950.10">
    <property type="entry name" value="Methyltransferase, Cobalt-precorrin-4 Transmethylase, Domain 2"/>
    <property type="match status" value="1"/>
</dbReference>
<dbReference type="GO" id="GO:0008168">
    <property type="term" value="F:methyltransferase activity"/>
    <property type="evidence" value="ECO:0007669"/>
    <property type="project" value="UniProtKB-KW"/>
</dbReference>
<dbReference type="InterPro" id="IPR051810">
    <property type="entry name" value="Precorrin_MeTrfase"/>
</dbReference>
<evidence type="ECO:0000256" key="5">
    <source>
        <dbReference type="ARBA" id="ARBA00022691"/>
    </source>
</evidence>
<keyword evidence="8" id="KW-1185">Reference proteome</keyword>
<dbReference type="RefSeq" id="WP_090245058.1">
    <property type="nucleotide sequence ID" value="NZ_FNOU01000010.1"/>
</dbReference>
<evidence type="ECO:0000256" key="1">
    <source>
        <dbReference type="ARBA" id="ARBA00004953"/>
    </source>
</evidence>
<gene>
    <name evidence="7" type="ORF">SAMN04488579_11030</name>
</gene>
<organism evidence="7 8">
    <name type="scientific">Eubacterium barkeri</name>
    <name type="common">Clostridium barkeri</name>
    <dbReference type="NCBI Taxonomy" id="1528"/>
    <lineage>
        <taxon>Bacteria</taxon>
        <taxon>Bacillati</taxon>
        <taxon>Bacillota</taxon>
        <taxon>Clostridia</taxon>
        <taxon>Eubacteriales</taxon>
        <taxon>Eubacteriaceae</taxon>
        <taxon>Eubacterium</taxon>
    </lineage>
</organism>
<keyword evidence="4 7" id="KW-0808">Transferase</keyword>